<name>A0A427ABC7_ENSVE</name>
<dbReference type="PANTHER" id="PTHR34211">
    <property type="entry name" value="CALCINEURIN-LIKE METALLO-PHOSPHOESTERASE SUPERFAMILY PROTEIN"/>
    <property type="match status" value="1"/>
</dbReference>
<protein>
    <submittedName>
        <fullName evidence="1">Uncharacterized protein</fullName>
    </submittedName>
</protein>
<dbReference type="Proteomes" id="UP000287651">
    <property type="component" value="Unassembled WGS sequence"/>
</dbReference>
<proteinExistence type="predicted"/>
<sequence length="105" mass="11940">MENEHFPDPTGLRARIEQWTFGLYPACIKYLMSAFDVPEVIEVPKDWKLDSKWDAEPKQPLQLSHLRKFPSKWTAATGTDPVNSVRIVDHFVIQKTPSSTADANG</sequence>
<evidence type="ECO:0000313" key="1">
    <source>
        <dbReference type="EMBL" id="RRT73538.1"/>
    </source>
</evidence>
<dbReference type="PANTHER" id="PTHR34211:SF3">
    <property type="entry name" value="CALCINEURIN-LIKE METALLO-PHOSPHOESTERASE SUPERFAMILY PROTEIN"/>
    <property type="match status" value="1"/>
</dbReference>
<accession>A0A427ABC7</accession>
<dbReference type="EMBL" id="AMZH03003064">
    <property type="protein sequence ID" value="RRT73538.1"/>
    <property type="molecule type" value="Genomic_DNA"/>
</dbReference>
<gene>
    <name evidence="1" type="ORF">B296_00001522</name>
</gene>
<dbReference type="AlphaFoldDB" id="A0A427ABC7"/>
<evidence type="ECO:0000313" key="2">
    <source>
        <dbReference type="Proteomes" id="UP000287651"/>
    </source>
</evidence>
<reference evidence="1 2" key="1">
    <citation type="journal article" date="2014" name="Agronomy (Basel)">
        <title>A Draft Genome Sequence for Ensete ventricosum, the Drought-Tolerant Tree Against Hunger.</title>
        <authorList>
            <person name="Harrison J."/>
            <person name="Moore K.A."/>
            <person name="Paszkiewicz K."/>
            <person name="Jones T."/>
            <person name="Grant M."/>
            <person name="Ambacheew D."/>
            <person name="Muzemil S."/>
            <person name="Studholme D.J."/>
        </authorList>
    </citation>
    <scope>NUCLEOTIDE SEQUENCE [LARGE SCALE GENOMIC DNA]</scope>
</reference>
<comment type="caution">
    <text evidence="1">The sequence shown here is derived from an EMBL/GenBank/DDBJ whole genome shotgun (WGS) entry which is preliminary data.</text>
</comment>
<organism evidence="1 2">
    <name type="scientific">Ensete ventricosum</name>
    <name type="common">Abyssinian banana</name>
    <name type="synonym">Musa ensete</name>
    <dbReference type="NCBI Taxonomy" id="4639"/>
    <lineage>
        <taxon>Eukaryota</taxon>
        <taxon>Viridiplantae</taxon>
        <taxon>Streptophyta</taxon>
        <taxon>Embryophyta</taxon>
        <taxon>Tracheophyta</taxon>
        <taxon>Spermatophyta</taxon>
        <taxon>Magnoliopsida</taxon>
        <taxon>Liliopsida</taxon>
        <taxon>Zingiberales</taxon>
        <taxon>Musaceae</taxon>
        <taxon>Ensete</taxon>
    </lineage>
</organism>